<dbReference type="EMBL" id="GBRH01210495">
    <property type="protein sequence ID" value="JAD87400.1"/>
    <property type="molecule type" value="Transcribed_RNA"/>
</dbReference>
<feature type="compositionally biased region" description="Polar residues" evidence="1">
    <location>
        <begin position="1"/>
        <end position="15"/>
    </location>
</feature>
<organism evidence="2">
    <name type="scientific">Arundo donax</name>
    <name type="common">Giant reed</name>
    <name type="synonym">Donax arundinaceus</name>
    <dbReference type="NCBI Taxonomy" id="35708"/>
    <lineage>
        <taxon>Eukaryota</taxon>
        <taxon>Viridiplantae</taxon>
        <taxon>Streptophyta</taxon>
        <taxon>Embryophyta</taxon>
        <taxon>Tracheophyta</taxon>
        <taxon>Spermatophyta</taxon>
        <taxon>Magnoliopsida</taxon>
        <taxon>Liliopsida</taxon>
        <taxon>Poales</taxon>
        <taxon>Poaceae</taxon>
        <taxon>PACMAD clade</taxon>
        <taxon>Arundinoideae</taxon>
        <taxon>Arundineae</taxon>
        <taxon>Arundo</taxon>
    </lineage>
</organism>
<accession>A0A0A9DP11</accession>
<evidence type="ECO:0000256" key="1">
    <source>
        <dbReference type="SAM" id="MobiDB-lite"/>
    </source>
</evidence>
<sequence>MQLSSNCNGVQSGTQLHKHARKEDNSGNNIEALD</sequence>
<protein>
    <submittedName>
        <fullName evidence="2">Uncharacterized protein</fullName>
    </submittedName>
</protein>
<feature type="region of interest" description="Disordered" evidence="1">
    <location>
        <begin position="1"/>
        <end position="34"/>
    </location>
</feature>
<evidence type="ECO:0000313" key="2">
    <source>
        <dbReference type="EMBL" id="JAD87400.1"/>
    </source>
</evidence>
<dbReference type="AlphaFoldDB" id="A0A0A9DP11"/>
<proteinExistence type="predicted"/>
<reference evidence="2" key="2">
    <citation type="journal article" date="2015" name="Data Brief">
        <title>Shoot transcriptome of the giant reed, Arundo donax.</title>
        <authorList>
            <person name="Barrero R.A."/>
            <person name="Guerrero F.D."/>
            <person name="Moolhuijzen P."/>
            <person name="Goolsby J.A."/>
            <person name="Tidwell J."/>
            <person name="Bellgard S.E."/>
            <person name="Bellgard M.I."/>
        </authorList>
    </citation>
    <scope>NUCLEOTIDE SEQUENCE</scope>
    <source>
        <tissue evidence="2">Shoot tissue taken approximately 20 cm above the soil surface</tissue>
    </source>
</reference>
<reference evidence="2" key="1">
    <citation type="submission" date="2014-09" db="EMBL/GenBank/DDBJ databases">
        <authorList>
            <person name="Magalhaes I.L.F."/>
            <person name="Oliveira U."/>
            <person name="Santos F.R."/>
            <person name="Vidigal T.H.D.A."/>
            <person name="Brescovit A.D."/>
            <person name="Santos A.J."/>
        </authorList>
    </citation>
    <scope>NUCLEOTIDE SEQUENCE</scope>
    <source>
        <tissue evidence="2">Shoot tissue taken approximately 20 cm above the soil surface</tissue>
    </source>
</reference>
<name>A0A0A9DP11_ARUDO</name>